<evidence type="ECO:0000313" key="2">
    <source>
        <dbReference type="EMBL" id="QHU15030.1"/>
    </source>
</evidence>
<feature type="compositionally biased region" description="Basic and acidic residues" evidence="1">
    <location>
        <begin position="10"/>
        <end position="19"/>
    </location>
</feature>
<feature type="compositionally biased region" description="Basic and acidic residues" evidence="1">
    <location>
        <begin position="121"/>
        <end position="175"/>
    </location>
</feature>
<dbReference type="EMBL" id="MN740848">
    <property type="protein sequence ID" value="QHU15030.1"/>
    <property type="molecule type" value="Genomic_DNA"/>
</dbReference>
<accession>A0A6C0KE99</accession>
<feature type="region of interest" description="Disordered" evidence="1">
    <location>
        <begin position="1"/>
        <end position="189"/>
    </location>
</feature>
<protein>
    <submittedName>
        <fullName evidence="2">Uncharacterized protein</fullName>
    </submittedName>
</protein>
<feature type="compositionally biased region" description="Polar residues" evidence="1">
    <location>
        <begin position="41"/>
        <end position="53"/>
    </location>
</feature>
<sequence length="189" mass="22280">MSHRKMPKKSRWDCLKPEDSIEDSSTNTERVNRFKAPPSREPTNSRWKRSNSPEVKINTFKTRRRGGRGHFRNNRRGRGRRGPSIFDNAKRDSNGRPILEGSITQGFDITSAMKKAPQKISNKERRKQREAERKKEKEEAEALRKKEEEEAEKDLKSIKQEDSEWNKAMMERFMYEEESSSSEEDSDED</sequence>
<organism evidence="2">
    <name type="scientific">viral metagenome</name>
    <dbReference type="NCBI Taxonomy" id="1070528"/>
    <lineage>
        <taxon>unclassified sequences</taxon>
        <taxon>metagenomes</taxon>
        <taxon>organismal metagenomes</taxon>
    </lineage>
</organism>
<name>A0A6C0KE99_9ZZZZ</name>
<evidence type="ECO:0000256" key="1">
    <source>
        <dbReference type="SAM" id="MobiDB-lite"/>
    </source>
</evidence>
<proteinExistence type="predicted"/>
<dbReference type="AlphaFoldDB" id="A0A6C0KE99"/>
<feature type="compositionally biased region" description="Acidic residues" evidence="1">
    <location>
        <begin position="176"/>
        <end position="189"/>
    </location>
</feature>
<feature type="compositionally biased region" description="Basic residues" evidence="1">
    <location>
        <begin position="61"/>
        <end position="81"/>
    </location>
</feature>
<reference evidence="2" key="1">
    <citation type="journal article" date="2020" name="Nature">
        <title>Giant virus diversity and host interactions through global metagenomics.</title>
        <authorList>
            <person name="Schulz F."/>
            <person name="Roux S."/>
            <person name="Paez-Espino D."/>
            <person name="Jungbluth S."/>
            <person name="Walsh D.A."/>
            <person name="Denef V.J."/>
            <person name="McMahon K.D."/>
            <person name="Konstantinidis K.T."/>
            <person name="Eloe-Fadrosh E.A."/>
            <person name="Kyrpides N.C."/>
            <person name="Woyke T."/>
        </authorList>
    </citation>
    <scope>NUCLEOTIDE SEQUENCE</scope>
    <source>
        <strain evidence="2">GVMAG-S-1102244-55</strain>
    </source>
</reference>